<evidence type="ECO:0000313" key="1">
    <source>
        <dbReference type="EMBL" id="KAJ8431638.1"/>
    </source>
</evidence>
<dbReference type="Proteomes" id="UP001153076">
    <property type="component" value="Unassembled WGS sequence"/>
</dbReference>
<dbReference type="EMBL" id="JAKOGI010000676">
    <property type="protein sequence ID" value="KAJ8431638.1"/>
    <property type="molecule type" value="Genomic_DNA"/>
</dbReference>
<reference evidence="1" key="1">
    <citation type="submission" date="2022-04" db="EMBL/GenBank/DDBJ databases">
        <title>Carnegiea gigantea Genome sequencing and assembly v2.</title>
        <authorList>
            <person name="Copetti D."/>
            <person name="Sanderson M.J."/>
            <person name="Burquez A."/>
            <person name="Wojciechowski M.F."/>
        </authorList>
    </citation>
    <scope>NUCLEOTIDE SEQUENCE</scope>
    <source>
        <strain evidence="1">SGP5-SGP5p</strain>
        <tissue evidence="1">Aerial part</tissue>
    </source>
</reference>
<sequence length="180" mass="20290">MGTKAQDSSMLEQSKETTYIYSIQAATGAEVEGFDRVGEVMLSFYKDLLGQTPLVPHITWANTCKAKKHGGVGIKDYTAWNKATIAKLVKWVHGRYIRNKEWWDYSLPPDCSWTWKKICITKDIFKAGCLTPRAWKLQATKPLKLISKSPMQYSQVVYTLSGTRGIRSSLRTAGSQPPKP</sequence>
<gene>
    <name evidence="1" type="ORF">Cgig2_001961</name>
</gene>
<dbReference type="OrthoDB" id="1751077at2759"/>
<name>A0A9Q1Q7D5_9CARY</name>
<accession>A0A9Q1Q7D5</accession>
<evidence type="ECO:0000313" key="2">
    <source>
        <dbReference type="Proteomes" id="UP001153076"/>
    </source>
</evidence>
<dbReference type="AlphaFoldDB" id="A0A9Q1Q7D5"/>
<protein>
    <submittedName>
        <fullName evidence="1">Uncharacterized protein</fullName>
    </submittedName>
</protein>
<organism evidence="1 2">
    <name type="scientific">Carnegiea gigantea</name>
    <dbReference type="NCBI Taxonomy" id="171969"/>
    <lineage>
        <taxon>Eukaryota</taxon>
        <taxon>Viridiplantae</taxon>
        <taxon>Streptophyta</taxon>
        <taxon>Embryophyta</taxon>
        <taxon>Tracheophyta</taxon>
        <taxon>Spermatophyta</taxon>
        <taxon>Magnoliopsida</taxon>
        <taxon>eudicotyledons</taxon>
        <taxon>Gunneridae</taxon>
        <taxon>Pentapetalae</taxon>
        <taxon>Caryophyllales</taxon>
        <taxon>Cactineae</taxon>
        <taxon>Cactaceae</taxon>
        <taxon>Cactoideae</taxon>
        <taxon>Echinocereeae</taxon>
        <taxon>Carnegiea</taxon>
    </lineage>
</organism>
<proteinExistence type="predicted"/>
<keyword evidence="2" id="KW-1185">Reference proteome</keyword>
<comment type="caution">
    <text evidence="1">The sequence shown here is derived from an EMBL/GenBank/DDBJ whole genome shotgun (WGS) entry which is preliminary data.</text>
</comment>